<keyword evidence="1" id="KW-0472">Membrane</keyword>
<evidence type="ECO:0000256" key="1">
    <source>
        <dbReference type="SAM" id="Phobius"/>
    </source>
</evidence>
<feature type="transmembrane region" description="Helical" evidence="1">
    <location>
        <begin position="74"/>
        <end position="96"/>
    </location>
</feature>
<evidence type="ECO:0000313" key="2">
    <source>
        <dbReference type="EMBL" id="GIG95975.1"/>
    </source>
</evidence>
<proteinExistence type="predicted"/>
<keyword evidence="1" id="KW-1133">Transmembrane helix</keyword>
<sequence length="319" mass="34741">MTGLERRYRWLLRAYPRAYRQYRADEMLETLLAAGETDRGHPNLRESLALLTGGLRARTGVDRLGSRSALRYSALRLTALSLLVCGICLTAMPVIWRLWLLLPGTSSAAVVSGDLVTPALWLLALAAAAWARYRVALAVTVSAFIADHWYPVAHNQLYVEQWTGVTASGPSRLEAVLYLALDFPTWACVLAALTMLPLLGARQPRVRRPWIWLVVAAVVVAMVTPNPLNGWDGGFGQAVIVVAWLTAAIVGAAFDVRLSVVASTLLLVPILGVLAHELMGWKQDAWAVGNQTLLLAAMVGMLAVTLTISRMATRRQVAL</sequence>
<feature type="transmembrane region" description="Helical" evidence="1">
    <location>
        <begin position="293"/>
        <end position="313"/>
    </location>
</feature>
<name>A0ABQ4EMW0_9ACTN</name>
<feature type="transmembrane region" description="Helical" evidence="1">
    <location>
        <begin position="108"/>
        <end position="128"/>
    </location>
</feature>
<reference evidence="2 3" key="1">
    <citation type="submission" date="2021-01" db="EMBL/GenBank/DDBJ databases">
        <title>Whole genome shotgun sequence of Plantactinospora mayteni NBRC 109088.</title>
        <authorList>
            <person name="Komaki H."/>
            <person name="Tamura T."/>
        </authorList>
    </citation>
    <scope>NUCLEOTIDE SEQUENCE [LARGE SCALE GENOMIC DNA]</scope>
    <source>
        <strain evidence="2 3">NBRC 109088</strain>
    </source>
</reference>
<dbReference type="Proteomes" id="UP000621500">
    <property type="component" value="Unassembled WGS sequence"/>
</dbReference>
<protein>
    <submittedName>
        <fullName evidence="2">Uncharacterized protein</fullName>
    </submittedName>
</protein>
<keyword evidence="3" id="KW-1185">Reference proteome</keyword>
<feature type="transmembrane region" description="Helical" evidence="1">
    <location>
        <begin position="210"/>
        <end position="228"/>
    </location>
</feature>
<feature type="transmembrane region" description="Helical" evidence="1">
    <location>
        <begin position="234"/>
        <end position="254"/>
    </location>
</feature>
<dbReference type="EMBL" id="BONX01000012">
    <property type="protein sequence ID" value="GIG95975.1"/>
    <property type="molecule type" value="Genomic_DNA"/>
</dbReference>
<dbReference type="RefSeq" id="WP_203857518.1">
    <property type="nucleotide sequence ID" value="NZ_BAAAZQ010000008.1"/>
</dbReference>
<keyword evidence="1" id="KW-0812">Transmembrane</keyword>
<evidence type="ECO:0000313" key="3">
    <source>
        <dbReference type="Proteomes" id="UP000621500"/>
    </source>
</evidence>
<feature type="transmembrane region" description="Helical" evidence="1">
    <location>
        <begin position="261"/>
        <end position="281"/>
    </location>
</feature>
<accession>A0ABQ4EMW0</accession>
<comment type="caution">
    <text evidence="2">The sequence shown here is derived from an EMBL/GenBank/DDBJ whole genome shotgun (WGS) entry which is preliminary data.</text>
</comment>
<gene>
    <name evidence="2" type="ORF">Pma05_25480</name>
</gene>
<organism evidence="2 3">
    <name type="scientific">Plantactinospora mayteni</name>
    <dbReference type="NCBI Taxonomy" id="566021"/>
    <lineage>
        <taxon>Bacteria</taxon>
        <taxon>Bacillati</taxon>
        <taxon>Actinomycetota</taxon>
        <taxon>Actinomycetes</taxon>
        <taxon>Micromonosporales</taxon>
        <taxon>Micromonosporaceae</taxon>
        <taxon>Plantactinospora</taxon>
    </lineage>
</organism>